<evidence type="ECO:0000313" key="10">
    <source>
        <dbReference type="Proteomes" id="UP000594262"/>
    </source>
</evidence>
<dbReference type="Pfam" id="PF00067">
    <property type="entry name" value="p450"/>
    <property type="match status" value="1"/>
</dbReference>
<dbReference type="SUPFAM" id="SSF48264">
    <property type="entry name" value="Cytochrome P450"/>
    <property type="match status" value="1"/>
</dbReference>
<dbReference type="PANTHER" id="PTHR24291">
    <property type="entry name" value="CYTOCHROME P450 FAMILY 4"/>
    <property type="match status" value="1"/>
</dbReference>
<dbReference type="RefSeq" id="XP_066914165.1">
    <property type="nucleotide sequence ID" value="XM_067058064.1"/>
</dbReference>
<feature type="transmembrane region" description="Helical" evidence="8">
    <location>
        <begin position="6"/>
        <end position="30"/>
    </location>
</feature>
<reference evidence="9" key="1">
    <citation type="submission" date="2021-01" db="UniProtKB">
        <authorList>
            <consortium name="EnsemblMetazoa"/>
        </authorList>
    </citation>
    <scope>IDENTIFICATION</scope>
</reference>
<dbReference type="GO" id="GO:0005506">
    <property type="term" value="F:iron ion binding"/>
    <property type="evidence" value="ECO:0007669"/>
    <property type="project" value="InterPro"/>
</dbReference>
<dbReference type="PRINTS" id="PR00385">
    <property type="entry name" value="P450"/>
</dbReference>
<dbReference type="GeneID" id="136801427"/>
<evidence type="ECO:0008006" key="11">
    <source>
        <dbReference type="Google" id="ProtNLM"/>
    </source>
</evidence>
<dbReference type="InterPro" id="IPR002401">
    <property type="entry name" value="Cyt_P450_E_grp-I"/>
</dbReference>
<keyword evidence="5 7" id="KW-0408">Iron</keyword>
<comment type="cofactor">
    <cofactor evidence="7">
        <name>heme</name>
        <dbReference type="ChEBI" id="CHEBI:30413"/>
    </cofactor>
</comment>
<evidence type="ECO:0000256" key="1">
    <source>
        <dbReference type="ARBA" id="ARBA00010617"/>
    </source>
</evidence>
<dbReference type="InterPro" id="IPR036396">
    <property type="entry name" value="Cyt_P450_sf"/>
</dbReference>
<dbReference type="Gene3D" id="1.10.630.10">
    <property type="entry name" value="Cytochrome P450"/>
    <property type="match status" value="1"/>
</dbReference>
<keyword evidence="4" id="KW-0560">Oxidoreductase</keyword>
<dbReference type="InterPro" id="IPR001128">
    <property type="entry name" value="Cyt_P450"/>
</dbReference>
<comment type="similarity">
    <text evidence="1">Belongs to the cytochrome P450 family.</text>
</comment>
<protein>
    <recommendedName>
        <fullName evidence="11">Cytochrome P450</fullName>
    </recommendedName>
</protein>
<dbReference type="PANTHER" id="PTHR24291:SF50">
    <property type="entry name" value="BIFUNCTIONAL ALBAFLAVENONE MONOOXYGENASE_TERPENE SYNTHASE"/>
    <property type="match status" value="1"/>
</dbReference>
<dbReference type="AlphaFoldDB" id="A0A7M5V9X4"/>
<keyword evidence="3 7" id="KW-0479">Metal-binding</keyword>
<organism evidence="9 10">
    <name type="scientific">Clytia hemisphaerica</name>
    <dbReference type="NCBI Taxonomy" id="252671"/>
    <lineage>
        <taxon>Eukaryota</taxon>
        <taxon>Metazoa</taxon>
        <taxon>Cnidaria</taxon>
        <taxon>Hydrozoa</taxon>
        <taxon>Hydroidolina</taxon>
        <taxon>Leptothecata</taxon>
        <taxon>Obeliida</taxon>
        <taxon>Clytiidae</taxon>
        <taxon>Clytia</taxon>
    </lineage>
</organism>
<keyword evidence="8" id="KW-0812">Transmembrane</keyword>
<dbReference type="Proteomes" id="UP000594262">
    <property type="component" value="Unplaced"/>
</dbReference>
<feature type="binding site" description="axial binding residue" evidence="7">
    <location>
        <position position="455"/>
    </location>
    <ligand>
        <name>heme</name>
        <dbReference type="ChEBI" id="CHEBI:30413"/>
    </ligand>
    <ligandPart>
        <name>Fe</name>
        <dbReference type="ChEBI" id="CHEBI:18248"/>
    </ligandPart>
</feature>
<keyword evidence="8" id="KW-1133">Transmembrane helix</keyword>
<dbReference type="PRINTS" id="PR00463">
    <property type="entry name" value="EP450I"/>
</dbReference>
<dbReference type="OrthoDB" id="1470350at2759"/>
<dbReference type="GO" id="GO:0016705">
    <property type="term" value="F:oxidoreductase activity, acting on paired donors, with incorporation or reduction of molecular oxygen"/>
    <property type="evidence" value="ECO:0007669"/>
    <property type="project" value="InterPro"/>
</dbReference>
<evidence type="ECO:0000256" key="3">
    <source>
        <dbReference type="ARBA" id="ARBA00022723"/>
    </source>
</evidence>
<keyword evidence="2 7" id="KW-0349">Heme</keyword>
<evidence type="ECO:0000256" key="2">
    <source>
        <dbReference type="ARBA" id="ARBA00022617"/>
    </source>
</evidence>
<keyword evidence="8" id="KW-0472">Membrane</keyword>
<proteinExistence type="inferred from homology"/>
<evidence type="ECO:0000256" key="5">
    <source>
        <dbReference type="ARBA" id="ARBA00023004"/>
    </source>
</evidence>
<keyword evidence="10" id="KW-1185">Reference proteome</keyword>
<accession>A0A7M5V9X4</accession>
<dbReference type="GO" id="GO:0004497">
    <property type="term" value="F:monooxygenase activity"/>
    <property type="evidence" value="ECO:0007669"/>
    <property type="project" value="UniProtKB-KW"/>
</dbReference>
<name>A0A7M5V9X4_9CNID</name>
<evidence type="ECO:0000256" key="7">
    <source>
        <dbReference type="PIRSR" id="PIRSR602401-1"/>
    </source>
</evidence>
<dbReference type="InterPro" id="IPR050196">
    <property type="entry name" value="Cytochrome_P450_Monoox"/>
</dbReference>
<sequence>MMVLSLLGMLTNIIFFLPVVLFILIAYNLLKNYIACNKLNRHGGSYKKIPEPASLPILGHSMFIFTMKNQDEFNYKLGKQFEEYGVYRIRNTLLGMNLVFVLKPEWAKYILSRPDEFPRGEFLPKFFPLLGKGLLTSDGDLHRFQKRVLAKAFTTPQLQKYVPVFDRHTKDFVKKLISIIDSKKDGTNIPIRKYSNVFSFNTIAEIAFGYKFSEKSSNTYLNAIQQQTESLKNWKGRVLLKLVPFLRYIPAINKMVTAENGRQVLADVLLTRKQKVETDSLTEFEKNDMLSIMMRERDEKTGQIFTDQMIQDACFTFMLAGYETTASAIPIVLYYMAKYPKEQSKCRTEIMNAIPTPNDTMNFKHLDLPYTTAFIRETLRLFPTVNGNGRMCGKDTTIEDYFFPKGTHFAFSNYFLNRDPELFDYPDGFLPERFLPDSGIKCGNILTFGYGPFNCIGKNFAMYELKIVTARLLQHFEVGALDEGYEEFNRRQMLTVRLDPEIHVRLRTL</sequence>
<evidence type="ECO:0000256" key="6">
    <source>
        <dbReference type="ARBA" id="ARBA00023033"/>
    </source>
</evidence>
<keyword evidence="6" id="KW-0503">Monooxygenase</keyword>
<dbReference type="EnsemblMetazoa" id="CLYHEMT008632.1">
    <property type="protein sequence ID" value="CLYHEMP008632.1"/>
    <property type="gene ID" value="CLYHEMG008632"/>
</dbReference>
<evidence type="ECO:0000313" key="9">
    <source>
        <dbReference type="EnsemblMetazoa" id="CLYHEMP008632.1"/>
    </source>
</evidence>
<dbReference type="GO" id="GO:0020037">
    <property type="term" value="F:heme binding"/>
    <property type="evidence" value="ECO:0007669"/>
    <property type="project" value="InterPro"/>
</dbReference>
<evidence type="ECO:0000256" key="8">
    <source>
        <dbReference type="SAM" id="Phobius"/>
    </source>
</evidence>
<evidence type="ECO:0000256" key="4">
    <source>
        <dbReference type="ARBA" id="ARBA00023002"/>
    </source>
</evidence>